<comment type="catalytic activity">
    <reaction evidence="7 9 10">
        <text>2-(2-carboxy-4-methylthiazol-5-yl)ethyl phosphate + 4-amino-2-methyl-5-(diphosphooxymethyl)pyrimidine + 2 H(+) = thiamine phosphate + CO2 + diphosphate</text>
        <dbReference type="Rhea" id="RHEA:47848"/>
        <dbReference type="ChEBI" id="CHEBI:15378"/>
        <dbReference type="ChEBI" id="CHEBI:16526"/>
        <dbReference type="ChEBI" id="CHEBI:33019"/>
        <dbReference type="ChEBI" id="CHEBI:37575"/>
        <dbReference type="ChEBI" id="CHEBI:57841"/>
        <dbReference type="ChEBI" id="CHEBI:62890"/>
        <dbReference type="EC" id="2.5.1.3"/>
    </reaction>
</comment>
<evidence type="ECO:0000256" key="5">
    <source>
        <dbReference type="ARBA" id="ARBA00022977"/>
    </source>
</evidence>
<evidence type="ECO:0000256" key="2">
    <source>
        <dbReference type="ARBA" id="ARBA00022679"/>
    </source>
</evidence>
<comment type="function">
    <text evidence="9">Condenses 4-methyl-5-(beta-hydroxyethyl)thiazole monophosphate (THZ-P) and 2-methyl-4-amino-5-hydroxymethyl pyrimidine pyrophosphate (HMP-PP) to form thiamine monophosphate (TMP).</text>
</comment>
<comment type="caution">
    <text evidence="13">The sequence shown here is derived from an EMBL/GenBank/DDBJ whole genome shotgun (WGS) entry which is preliminary data.</text>
</comment>
<protein>
    <recommendedName>
        <fullName evidence="9">Thiamine-phosphate synthase</fullName>
        <shortName evidence="9">TP synthase</shortName>
        <shortName evidence="9">TPS</shortName>
        <ecNumber evidence="9">2.5.1.3</ecNumber>
    </recommendedName>
    <alternativeName>
        <fullName evidence="9">Thiamine-phosphate pyrophosphorylase</fullName>
        <shortName evidence="9">TMP pyrophosphorylase</shortName>
        <shortName evidence="9">TMP-PPase</shortName>
    </alternativeName>
</protein>
<feature type="binding site" evidence="9">
    <location>
        <position position="139"/>
    </location>
    <ligand>
        <name>4-amino-2-methyl-5-(diphosphooxymethyl)pyrimidine</name>
        <dbReference type="ChEBI" id="CHEBI:57841"/>
    </ligand>
</feature>
<feature type="domain" description="Thiamine phosphate synthase/TenI" evidence="12">
    <location>
        <begin position="8"/>
        <end position="189"/>
    </location>
</feature>
<keyword evidence="2 9" id="KW-0808">Transferase</keyword>
<evidence type="ECO:0000313" key="14">
    <source>
        <dbReference type="Proteomes" id="UP000193391"/>
    </source>
</evidence>
<dbReference type="InterPro" id="IPR022998">
    <property type="entry name" value="ThiamineP_synth_TenI"/>
</dbReference>
<comment type="similarity">
    <text evidence="9 10">Belongs to the thiamine-phosphate synthase family.</text>
</comment>
<dbReference type="Pfam" id="PF02581">
    <property type="entry name" value="TMP-TENI"/>
    <property type="match status" value="1"/>
</dbReference>
<comment type="catalytic activity">
    <reaction evidence="6 9 10">
        <text>4-methyl-5-(2-phosphooxyethyl)-thiazole + 4-amino-2-methyl-5-(diphosphooxymethyl)pyrimidine + H(+) = thiamine phosphate + diphosphate</text>
        <dbReference type="Rhea" id="RHEA:22328"/>
        <dbReference type="ChEBI" id="CHEBI:15378"/>
        <dbReference type="ChEBI" id="CHEBI:33019"/>
        <dbReference type="ChEBI" id="CHEBI:37575"/>
        <dbReference type="ChEBI" id="CHEBI:57841"/>
        <dbReference type="ChEBI" id="CHEBI:58296"/>
        <dbReference type="EC" id="2.5.1.3"/>
    </reaction>
</comment>
<feature type="binding site" evidence="9">
    <location>
        <begin position="38"/>
        <end position="42"/>
    </location>
    <ligand>
        <name>4-amino-2-methyl-5-(diphosphooxymethyl)pyrimidine</name>
        <dbReference type="ChEBI" id="CHEBI:57841"/>
    </ligand>
</feature>
<sequence length="220" mass="23279">MSDEQTGLYLLTPPSIDLATFPDLLARVLDTGAVACVQLRLKDLNDEGIIAAVKKILPVCSKREIPLILNDRPDLAHKTGCDGVHIGAEDGSYAEARAIMGEEHVVGVSCYDSRHRAMDVGDKGADYVAFGAFFPTTTKEPATWVEPEIIEIWATFTTVPCVAIGGINADNLAPLVKAGADFVAVSGAVWNHPNGPEAGAIAIARAIAKASEELSIEQAE</sequence>
<evidence type="ECO:0000256" key="8">
    <source>
        <dbReference type="ARBA" id="ARBA00047883"/>
    </source>
</evidence>
<dbReference type="HAMAP" id="MF_00097">
    <property type="entry name" value="TMP_synthase"/>
    <property type="match status" value="1"/>
</dbReference>
<evidence type="ECO:0000256" key="9">
    <source>
        <dbReference type="HAMAP-Rule" id="MF_00097"/>
    </source>
</evidence>
<dbReference type="GO" id="GO:0009229">
    <property type="term" value="P:thiamine diphosphate biosynthetic process"/>
    <property type="evidence" value="ECO:0007669"/>
    <property type="project" value="UniProtKB-UniRule"/>
</dbReference>
<keyword evidence="5 9" id="KW-0784">Thiamine biosynthesis</keyword>
<dbReference type="UniPathway" id="UPA00060">
    <property type="reaction ID" value="UER00141"/>
</dbReference>
<evidence type="ECO:0000256" key="3">
    <source>
        <dbReference type="ARBA" id="ARBA00022723"/>
    </source>
</evidence>
<dbReference type="GO" id="GO:0004789">
    <property type="term" value="F:thiamine-phosphate diphosphorylase activity"/>
    <property type="evidence" value="ECO:0007669"/>
    <property type="project" value="UniProtKB-UniRule"/>
</dbReference>
<comment type="caution">
    <text evidence="9">Lacks conserved residue(s) required for the propagation of feature annotation.</text>
</comment>
<keyword evidence="14" id="KW-1185">Reference proteome</keyword>
<name>A0A1Y2L243_9PROT</name>
<feature type="binding site" evidence="9">
    <location>
        <position position="166"/>
    </location>
    <ligand>
        <name>2-[(2R,5Z)-2-carboxy-4-methylthiazol-5(2H)-ylidene]ethyl phosphate</name>
        <dbReference type="ChEBI" id="CHEBI:62899"/>
    </ligand>
</feature>
<dbReference type="NCBIfam" id="TIGR00693">
    <property type="entry name" value="thiE"/>
    <property type="match status" value="1"/>
</dbReference>
<dbReference type="AlphaFoldDB" id="A0A1Y2L243"/>
<feature type="binding site" evidence="9">
    <location>
        <position position="70"/>
    </location>
    <ligand>
        <name>4-amino-2-methyl-5-(diphosphooxymethyl)pyrimidine</name>
        <dbReference type="ChEBI" id="CHEBI:57841"/>
    </ligand>
</feature>
<gene>
    <name evidence="9" type="primary">thiE</name>
    <name evidence="13" type="ORF">TMES_08025</name>
</gene>
<dbReference type="EMBL" id="JFKA01000003">
    <property type="protein sequence ID" value="OSQ39034.1"/>
    <property type="molecule type" value="Genomic_DNA"/>
</dbReference>
<reference evidence="13 14" key="1">
    <citation type="submission" date="2014-03" db="EMBL/GenBank/DDBJ databases">
        <title>The draft genome sequence of Thalassospira mesophila JCM 18969.</title>
        <authorList>
            <person name="Lai Q."/>
            <person name="Shao Z."/>
        </authorList>
    </citation>
    <scope>NUCLEOTIDE SEQUENCE [LARGE SCALE GENOMIC DNA]</scope>
    <source>
        <strain evidence="13 14">JCM 18969</strain>
    </source>
</reference>
<evidence type="ECO:0000256" key="11">
    <source>
        <dbReference type="RuleBase" id="RU004253"/>
    </source>
</evidence>
<dbReference type="SUPFAM" id="SSF51391">
    <property type="entry name" value="Thiamin phosphate synthase"/>
    <property type="match status" value="1"/>
</dbReference>
<evidence type="ECO:0000256" key="4">
    <source>
        <dbReference type="ARBA" id="ARBA00022842"/>
    </source>
</evidence>
<feature type="binding site" evidence="9">
    <location>
        <position position="71"/>
    </location>
    <ligand>
        <name>Mg(2+)</name>
        <dbReference type="ChEBI" id="CHEBI:18420"/>
    </ligand>
</feature>
<feature type="binding site" evidence="9">
    <location>
        <position position="109"/>
    </location>
    <ligand>
        <name>4-amino-2-methyl-5-(diphosphooxymethyl)pyrimidine</name>
        <dbReference type="ChEBI" id="CHEBI:57841"/>
    </ligand>
</feature>
<keyword evidence="3 9" id="KW-0479">Metal-binding</keyword>
<dbReference type="CDD" id="cd00564">
    <property type="entry name" value="TMP_TenI"/>
    <property type="match status" value="1"/>
</dbReference>
<comment type="pathway">
    <text evidence="1 9 11">Cofactor biosynthesis; thiamine diphosphate biosynthesis; thiamine phosphate from 4-amino-2-methyl-5-diphosphomethylpyrimidine and 4-methyl-5-(2-phosphoethyl)-thiazole: step 1/1.</text>
</comment>
<evidence type="ECO:0000313" key="13">
    <source>
        <dbReference type="EMBL" id="OSQ39034.1"/>
    </source>
</evidence>
<keyword evidence="4 9" id="KW-0460">Magnesium</keyword>
<dbReference type="STRING" id="1293891.TMES_08025"/>
<evidence type="ECO:0000256" key="7">
    <source>
        <dbReference type="ARBA" id="ARBA00047851"/>
    </source>
</evidence>
<dbReference type="GO" id="GO:0009228">
    <property type="term" value="P:thiamine biosynthetic process"/>
    <property type="evidence" value="ECO:0007669"/>
    <property type="project" value="UniProtKB-KW"/>
</dbReference>
<dbReference type="PANTHER" id="PTHR20857:SF15">
    <property type="entry name" value="THIAMINE-PHOSPHATE SYNTHASE"/>
    <property type="match status" value="1"/>
</dbReference>
<feature type="binding site" evidence="9">
    <location>
        <begin position="136"/>
        <end position="138"/>
    </location>
    <ligand>
        <name>2-[(2R,5Z)-2-carboxy-4-methylthiazol-5(2H)-ylidene]ethyl phosphate</name>
        <dbReference type="ChEBI" id="CHEBI:62899"/>
    </ligand>
</feature>
<organism evidence="13 14">
    <name type="scientific">Thalassospira mesophila</name>
    <dbReference type="NCBI Taxonomy" id="1293891"/>
    <lineage>
        <taxon>Bacteria</taxon>
        <taxon>Pseudomonadati</taxon>
        <taxon>Pseudomonadota</taxon>
        <taxon>Alphaproteobacteria</taxon>
        <taxon>Rhodospirillales</taxon>
        <taxon>Thalassospiraceae</taxon>
        <taxon>Thalassospira</taxon>
    </lineage>
</organism>
<dbReference type="Proteomes" id="UP000193391">
    <property type="component" value="Unassembled WGS sequence"/>
</dbReference>
<dbReference type="EC" id="2.5.1.3" evidence="9"/>
<evidence type="ECO:0000256" key="1">
    <source>
        <dbReference type="ARBA" id="ARBA00005165"/>
    </source>
</evidence>
<evidence type="ECO:0000256" key="10">
    <source>
        <dbReference type="RuleBase" id="RU003826"/>
    </source>
</evidence>
<dbReference type="PANTHER" id="PTHR20857">
    <property type="entry name" value="THIAMINE-PHOSPHATE PYROPHOSPHORYLASE"/>
    <property type="match status" value="1"/>
</dbReference>
<dbReference type="GO" id="GO:0000287">
    <property type="term" value="F:magnesium ion binding"/>
    <property type="evidence" value="ECO:0007669"/>
    <property type="project" value="UniProtKB-UniRule"/>
</dbReference>
<dbReference type="InterPro" id="IPR013785">
    <property type="entry name" value="Aldolase_TIM"/>
</dbReference>
<dbReference type="Gene3D" id="3.20.20.70">
    <property type="entry name" value="Aldolase class I"/>
    <property type="match status" value="1"/>
</dbReference>
<dbReference type="InterPro" id="IPR036206">
    <property type="entry name" value="ThiamineP_synth_sf"/>
</dbReference>
<accession>A0A1Y2L243</accession>
<feature type="binding site" evidence="9">
    <location>
        <position position="90"/>
    </location>
    <ligand>
        <name>Mg(2+)</name>
        <dbReference type="ChEBI" id="CHEBI:18420"/>
    </ligand>
</feature>
<dbReference type="InterPro" id="IPR034291">
    <property type="entry name" value="TMP_synthase"/>
</dbReference>
<comment type="catalytic activity">
    <reaction evidence="8 9 10">
        <text>2-[(2R,5Z)-2-carboxy-4-methylthiazol-5(2H)-ylidene]ethyl phosphate + 4-amino-2-methyl-5-(diphosphooxymethyl)pyrimidine + 2 H(+) = thiamine phosphate + CO2 + diphosphate</text>
        <dbReference type="Rhea" id="RHEA:47844"/>
        <dbReference type="ChEBI" id="CHEBI:15378"/>
        <dbReference type="ChEBI" id="CHEBI:16526"/>
        <dbReference type="ChEBI" id="CHEBI:33019"/>
        <dbReference type="ChEBI" id="CHEBI:37575"/>
        <dbReference type="ChEBI" id="CHEBI:57841"/>
        <dbReference type="ChEBI" id="CHEBI:62899"/>
        <dbReference type="EC" id="2.5.1.3"/>
    </reaction>
</comment>
<evidence type="ECO:0000259" key="12">
    <source>
        <dbReference type="Pfam" id="PF02581"/>
    </source>
</evidence>
<dbReference type="GO" id="GO:0005737">
    <property type="term" value="C:cytoplasm"/>
    <property type="evidence" value="ECO:0007669"/>
    <property type="project" value="TreeGrafter"/>
</dbReference>
<proteinExistence type="inferred from homology"/>
<comment type="cofactor">
    <cofactor evidence="9">
        <name>Mg(2+)</name>
        <dbReference type="ChEBI" id="CHEBI:18420"/>
    </cofactor>
    <text evidence="9">Binds 1 Mg(2+) ion per subunit.</text>
</comment>
<evidence type="ECO:0000256" key="6">
    <source>
        <dbReference type="ARBA" id="ARBA00047334"/>
    </source>
</evidence>